<evidence type="ECO:0000256" key="1">
    <source>
        <dbReference type="SAM" id="MobiDB-lite"/>
    </source>
</evidence>
<evidence type="ECO:0000313" key="2">
    <source>
        <dbReference type="EMBL" id="EMS59963.1"/>
    </source>
</evidence>
<feature type="region of interest" description="Disordered" evidence="1">
    <location>
        <begin position="265"/>
        <end position="294"/>
    </location>
</feature>
<proteinExistence type="predicted"/>
<feature type="compositionally biased region" description="Polar residues" evidence="1">
    <location>
        <begin position="279"/>
        <end position="294"/>
    </location>
</feature>
<dbReference type="AlphaFoldDB" id="M7Z9T9"/>
<dbReference type="EMBL" id="KD115098">
    <property type="protein sequence ID" value="EMS59963.1"/>
    <property type="molecule type" value="Genomic_DNA"/>
</dbReference>
<accession>M7Z9T9</accession>
<gene>
    <name evidence="2" type="ORF">TRIUR3_30706</name>
</gene>
<protein>
    <submittedName>
        <fullName evidence="2">Uncharacterized protein</fullName>
    </submittedName>
</protein>
<reference evidence="2" key="1">
    <citation type="journal article" date="2013" name="Nature">
        <title>Draft genome of the wheat A-genome progenitor Triticum urartu.</title>
        <authorList>
            <person name="Ling H.Q."/>
            <person name="Zhao S."/>
            <person name="Liu D."/>
            <person name="Wang J."/>
            <person name="Sun H."/>
            <person name="Zhang C."/>
            <person name="Fan H."/>
            <person name="Li D."/>
            <person name="Dong L."/>
            <person name="Tao Y."/>
            <person name="Gao C."/>
            <person name="Wu H."/>
            <person name="Li Y."/>
            <person name="Cui Y."/>
            <person name="Guo X."/>
            <person name="Zheng S."/>
            <person name="Wang B."/>
            <person name="Yu K."/>
            <person name="Liang Q."/>
            <person name="Yang W."/>
            <person name="Lou X."/>
            <person name="Chen J."/>
            <person name="Feng M."/>
            <person name="Jian J."/>
            <person name="Zhang X."/>
            <person name="Luo G."/>
            <person name="Jiang Y."/>
            <person name="Liu J."/>
            <person name="Wang Z."/>
            <person name="Sha Y."/>
            <person name="Zhang B."/>
            <person name="Wu H."/>
            <person name="Tang D."/>
            <person name="Shen Q."/>
            <person name="Xue P."/>
            <person name="Zou S."/>
            <person name="Wang X."/>
            <person name="Liu X."/>
            <person name="Wang F."/>
            <person name="Yang Y."/>
            <person name="An X."/>
            <person name="Dong Z."/>
            <person name="Zhang K."/>
            <person name="Zhang X."/>
            <person name="Luo M.C."/>
            <person name="Dvorak J."/>
            <person name="Tong Y."/>
            <person name="Wang J."/>
            <person name="Yang H."/>
            <person name="Li Z."/>
            <person name="Wang D."/>
            <person name="Zhang A."/>
            <person name="Wang J."/>
        </authorList>
    </citation>
    <scope>NUCLEOTIDE SEQUENCE</scope>
</reference>
<dbReference type="OMA" id="DWEARTS"/>
<feature type="region of interest" description="Disordered" evidence="1">
    <location>
        <begin position="102"/>
        <end position="134"/>
    </location>
</feature>
<sequence length="294" mass="31596">MALISIPLNVMHQRSFSDSCNSSNRRIEHMHKTSKATKPGRKSWTTRWSILCRQPVATIEHNKHHGSLLVVGDSPAPLSGHLWLLPCSLVLLCLMDGAPMPRTHAPSPPSSRWEAAAPPLPRARDPLQQRQDRPATPMIGRSMHIFGPFLLAGLSTKDWEARTSATAMSVGDAHAGNQSLLGMLPGTWAYVSAGAFGRSIIAAKNLVAVAAATLSVPAFRAPTTNIPSGSGNGEKVMDTGYPTAPLVEKVKKAWWMAKSGGSGPVSLVEKRKGSEGRWGTTQMRTSSSRFPVLT</sequence>
<feature type="compositionally biased region" description="Basic and acidic residues" evidence="1">
    <location>
        <begin position="122"/>
        <end position="133"/>
    </location>
</feature>
<organism evidence="2">
    <name type="scientific">Triticum urartu</name>
    <name type="common">Red wild einkorn</name>
    <name type="synonym">Crithodium urartu</name>
    <dbReference type="NCBI Taxonomy" id="4572"/>
    <lineage>
        <taxon>Eukaryota</taxon>
        <taxon>Viridiplantae</taxon>
        <taxon>Streptophyta</taxon>
        <taxon>Embryophyta</taxon>
        <taxon>Tracheophyta</taxon>
        <taxon>Spermatophyta</taxon>
        <taxon>Magnoliopsida</taxon>
        <taxon>Liliopsida</taxon>
        <taxon>Poales</taxon>
        <taxon>Poaceae</taxon>
        <taxon>BOP clade</taxon>
        <taxon>Pooideae</taxon>
        <taxon>Triticodae</taxon>
        <taxon>Triticeae</taxon>
        <taxon>Triticinae</taxon>
        <taxon>Triticum</taxon>
    </lineage>
</organism>
<name>M7Z9T9_TRIUA</name>